<dbReference type="InterPro" id="IPR001405">
    <property type="entry name" value="UPF0758"/>
</dbReference>
<dbReference type="InterPro" id="IPR025657">
    <property type="entry name" value="RadC_JAB"/>
</dbReference>
<keyword evidence="4" id="KW-0862">Zinc</keyword>
<evidence type="ECO:0000256" key="2">
    <source>
        <dbReference type="ARBA" id="ARBA00022723"/>
    </source>
</evidence>
<evidence type="ECO:0000256" key="1">
    <source>
        <dbReference type="ARBA" id="ARBA00022670"/>
    </source>
</evidence>
<dbReference type="SUPFAM" id="SSF102712">
    <property type="entry name" value="JAB1/MPN domain"/>
    <property type="match status" value="1"/>
</dbReference>
<name>A0ABM7YJG8_9BURK</name>
<dbReference type="Pfam" id="PF04002">
    <property type="entry name" value="RadC"/>
    <property type="match status" value="1"/>
</dbReference>
<dbReference type="Gene3D" id="3.40.140.10">
    <property type="entry name" value="Cytidine Deaminase, domain 2"/>
    <property type="match status" value="1"/>
</dbReference>
<keyword evidence="8" id="KW-1185">Reference proteome</keyword>
<evidence type="ECO:0000313" key="7">
    <source>
        <dbReference type="EMBL" id="BDI04516.1"/>
    </source>
</evidence>
<gene>
    <name evidence="7" type="ORF">CATMQ487_14860</name>
</gene>
<accession>A0ABM7YJG8</accession>
<dbReference type="CDD" id="cd08071">
    <property type="entry name" value="MPN_DUF2466"/>
    <property type="match status" value="1"/>
</dbReference>
<evidence type="ECO:0000259" key="6">
    <source>
        <dbReference type="PROSITE" id="PS50249"/>
    </source>
</evidence>
<dbReference type="PANTHER" id="PTHR30471">
    <property type="entry name" value="DNA REPAIR PROTEIN RADC"/>
    <property type="match status" value="1"/>
</dbReference>
<keyword evidence="3" id="KW-0378">Hydrolase</keyword>
<protein>
    <recommendedName>
        <fullName evidence="6">MPN domain-containing protein</fullName>
    </recommendedName>
</protein>
<dbReference type="PANTHER" id="PTHR30471:SF3">
    <property type="entry name" value="UPF0758 PROTEIN YEES-RELATED"/>
    <property type="match status" value="1"/>
</dbReference>
<keyword evidence="5" id="KW-0482">Metalloprotease</keyword>
<dbReference type="RefSeq" id="WP_251972628.1">
    <property type="nucleotide sequence ID" value="NZ_AP025730.1"/>
</dbReference>
<sequence length="222" mass="23658">MATIKKTGTAGAGEAAAWSAPVFPLPGAAAAPVVQPSRRGRYPAKVTRLRQPSTYLPLTSAAKSAAAGACIVLTGPESERPPCVAEALAWLEGQVHRGPAMISTRDARDYLRLQFGSLPFEVFGALFLDAQHQLIDCRVLFRGSLSQTSVYPREVVREALELHAAAVVLFHNHPSGTPEPSRSDEFLTQSLKTALAVVDVRVFDHFVVGAAGSVSFAERGLL</sequence>
<keyword evidence="1" id="KW-0645">Protease</keyword>
<proteinExistence type="predicted"/>
<dbReference type="PROSITE" id="PS01302">
    <property type="entry name" value="UPF0758"/>
    <property type="match status" value="1"/>
</dbReference>
<dbReference type="EMBL" id="AP025730">
    <property type="protein sequence ID" value="BDI04516.1"/>
    <property type="molecule type" value="Genomic_DNA"/>
</dbReference>
<feature type="domain" description="MPN" evidence="6">
    <location>
        <begin position="100"/>
        <end position="222"/>
    </location>
</feature>
<keyword evidence="2" id="KW-0479">Metal-binding</keyword>
<dbReference type="Proteomes" id="UP001057498">
    <property type="component" value="Chromosome"/>
</dbReference>
<dbReference type="InterPro" id="IPR020891">
    <property type="entry name" value="UPF0758_CS"/>
</dbReference>
<evidence type="ECO:0000313" key="8">
    <source>
        <dbReference type="Proteomes" id="UP001057498"/>
    </source>
</evidence>
<evidence type="ECO:0000256" key="3">
    <source>
        <dbReference type="ARBA" id="ARBA00022801"/>
    </source>
</evidence>
<reference evidence="7" key="1">
    <citation type="submission" date="2022-04" db="EMBL/GenBank/DDBJ databases">
        <title>Whole genome sequence of Sphaerotilus sp. FB-5.</title>
        <authorList>
            <person name="Takeda M."/>
            <person name="Narihara S."/>
            <person name="Akimoto M."/>
            <person name="Akimoto R."/>
            <person name="Nishiyashiki S."/>
            <person name="Murakami T."/>
        </authorList>
    </citation>
    <scope>NUCLEOTIDE SEQUENCE</scope>
    <source>
        <strain evidence="7">FB-5</strain>
    </source>
</reference>
<organism evidence="7 8">
    <name type="scientific">Sphaerotilus microaerophilus</name>
    <dbReference type="NCBI Taxonomy" id="2914710"/>
    <lineage>
        <taxon>Bacteria</taxon>
        <taxon>Pseudomonadati</taxon>
        <taxon>Pseudomonadota</taxon>
        <taxon>Betaproteobacteria</taxon>
        <taxon>Burkholderiales</taxon>
        <taxon>Sphaerotilaceae</taxon>
        <taxon>Sphaerotilus</taxon>
    </lineage>
</organism>
<dbReference type="PROSITE" id="PS50249">
    <property type="entry name" value="MPN"/>
    <property type="match status" value="1"/>
</dbReference>
<evidence type="ECO:0000256" key="4">
    <source>
        <dbReference type="ARBA" id="ARBA00022833"/>
    </source>
</evidence>
<dbReference type="InterPro" id="IPR037518">
    <property type="entry name" value="MPN"/>
</dbReference>
<evidence type="ECO:0000256" key="5">
    <source>
        <dbReference type="ARBA" id="ARBA00023049"/>
    </source>
</evidence>